<evidence type="ECO:0000313" key="2">
    <source>
        <dbReference type="EMBL" id="KAG5464497.1"/>
    </source>
</evidence>
<feature type="transmembrane region" description="Helical" evidence="1">
    <location>
        <begin position="12"/>
        <end position="32"/>
    </location>
</feature>
<evidence type="ECO:0000256" key="1">
    <source>
        <dbReference type="SAM" id="Phobius"/>
    </source>
</evidence>
<accession>A0A836KA26</accession>
<reference evidence="2 3" key="1">
    <citation type="submission" date="2021-03" db="EMBL/GenBank/DDBJ databases">
        <title>Leishmania (Mundinia) martiniquensis Genome sequencing and assembly.</title>
        <authorList>
            <person name="Almutairi H."/>
            <person name="Gatherer D."/>
        </authorList>
    </citation>
    <scope>NUCLEOTIDE SEQUENCE [LARGE SCALE GENOMIC DNA]</scope>
    <source>
        <strain evidence="2">LSCM1</strain>
    </source>
</reference>
<organism evidence="2 3">
    <name type="scientific">Leishmania martiniquensis</name>
    <dbReference type="NCBI Taxonomy" id="1580590"/>
    <lineage>
        <taxon>Eukaryota</taxon>
        <taxon>Discoba</taxon>
        <taxon>Euglenozoa</taxon>
        <taxon>Kinetoplastea</taxon>
        <taxon>Metakinetoplastina</taxon>
        <taxon>Trypanosomatida</taxon>
        <taxon>Trypanosomatidae</taxon>
        <taxon>Leishmaniinae</taxon>
        <taxon>Leishmania</taxon>
    </lineage>
</organism>
<dbReference type="RefSeq" id="XP_067174434.1">
    <property type="nucleotide sequence ID" value="XM_067318329.1"/>
</dbReference>
<dbReference type="EMBL" id="JAFEUZ010000036">
    <property type="protein sequence ID" value="KAG5464497.1"/>
    <property type="molecule type" value="Genomic_DNA"/>
</dbReference>
<gene>
    <name evidence="2" type="ORF">LSCM1_00687</name>
</gene>
<dbReference type="KEGG" id="lmat:92510841"/>
<evidence type="ECO:0008006" key="4">
    <source>
        <dbReference type="Google" id="ProtNLM"/>
    </source>
</evidence>
<dbReference type="AlphaFoldDB" id="A0A836KA26"/>
<sequence length="275" mass="30407">MVLCGRCGEPCLLLLPLALTLLYFCGLVVSVVNTVYLRRRRNLYGGALINAHLSFCVISAFVFFFLSAVTWFWSFKYASNHAERIWRLSVGLWFMFLFRDLPLLIIETQAFLLTGWRNGSFADASLILQIIFFVGSALASWTTIAWYLAGFLERQLGSAAPVDREGKSDKIPMAPQVCMQLAAATEHPPSLPIQDMHYILANPPRQATSAENPSWSNLPSDFNAAAFAAPPPHTASVHQHNVSVRNFEGSRLVGAKNDLRALASEDDVGPHPAVI</sequence>
<keyword evidence="3" id="KW-1185">Reference proteome</keyword>
<protein>
    <recommendedName>
        <fullName evidence="4">Transmembrane protein</fullName>
    </recommendedName>
</protein>
<dbReference type="OrthoDB" id="270424at2759"/>
<feature type="transmembrane region" description="Helical" evidence="1">
    <location>
        <begin position="52"/>
        <end position="73"/>
    </location>
</feature>
<keyword evidence="1" id="KW-0472">Membrane</keyword>
<dbReference type="GeneID" id="92510841"/>
<name>A0A836KA26_9TRYP</name>
<dbReference type="Proteomes" id="UP000673552">
    <property type="component" value="Chromosome 36"/>
</dbReference>
<keyword evidence="1" id="KW-0812">Transmembrane</keyword>
<comment type="caution">
    <text evidence="2">The sequence shown here is derived from an EMBL/GenBank/DDBJ whole genome shotgun (WGS) entry which is preliminary data.</text>
</comment>
<evidence type="ECO:0000313" key="3">
    <source>
        <dbReference type="Proteomes" id="UP000673552"/>
    </source>
</evidence>
<feature type="transmembrane region" description="Helical" evidence="1">
    <location>
        <begin position="126"/>
        <end position="149"/>
    </location>
</feature>
<proteinExistence type="predicted"/>
<feature type="transmembrane region" description="Helical" evidence="1">
    <location>
        <begin position="85"/>
        <end position="106"/>
    </location>
</feature>
<keyword evidence="1" id="KW-1133">Transmembrane helix</keyword>